<comment type="caution">
    <text evidence="2">The sequence shown here is derived from an EMBL/GenBank/DDBJ whole genome shotgun (WGS) entry which is preliminary data.</text>
</comment>
<feature type="compositionally biased region" description="Low complexity" evidence="1">
    <location>
        <begin position="418"/>
        <end position="438"/>
    </location>
</feature>
<protein>
    <submittedName>
        <fullName evidence="2">Uncharacterized protein</fullName>
    </submittedName>
</protein>
<feature type="region of interest" description="Disordered" evidence="1">
    <location>
        <begin position="296"/>
        <end position="375"/>
    </location>
</feature>
<feature type="region of interest" description="Disordered" evidence="1">
    <location>
        <begin position="152"/>
        <end position="183"/>
    </location>
</feature>
<name>A0AAE0XHF1_9PEZI</name>
<evidence type="ECO:0000313" key="2">
    <source>
        <dbReference type="EMBL" id="KAK3693470.1"/>
    </source>
</evidence>
<feature type="compositionally biased region" description="Basic residues" evidence="1">
    <location>
        <begin position="445"/>
        <end position="455"/>
    </location>
</feature>
<proteinExistence type="predicted"/>
<feature type="compositionally biased region" description="Basic and acidic residues" evidence="1">
    <location>
        <begin position="302"/>
        <end position="323"/>
    </location>
</feature>
<evidence type="ECO:0000313" key="3">
    <source>
        <dbReference type="Proteomes" id="UP001270362"/>
    </source>
</evidence>
<organism evidence="2 3">
    <name type="scientific">Podospora appendiculata</name>
    <dbReference type="NCBI Taxonomy" id="314037"/>
    <lineage>
        <taxon>Eukaryota</taxon>
        <taxon>Fungi</taxon>
        <taxon>Dikarya</taxon>
        <taxon>Ascomycota</taxon>
        <taxon>Pezizomycotina</taxon>
        <taxon>Sordariomycetes</taxon>
        <taxon>Sordariomycetidae</taxon>
        <taxon>Sordariales</taxon>
        <taxon>Podosporaceae</taxon>
        <taxon>Podospora</taxon>
    </lineage>
</organism>
<sequence>MSSDSDHLVDALLAQLREESAPKDPVRPSEELPKLPTPRPEALEQSADDEMEPGQIRSSTGTPVPPVLMSSTMSGLPNMSAKLENSAPTATTTGYVPQPNGGAAPRPLLHGPVPMFGSPQDPFKRAVLCAAPNGQTTMLSSLHPRSALPVTAGDNPPGPFNGSAFASNTDGISQGDKQKPIPTPQHIGNIANFKEFMAFAKRNPQPPPKTPSSHHGNTTAQHPGPATPMQLLSLACQKRKFNPEWIERTVSENKFTCDVLLRGQLVSSTKSYATPYVAKLVAAQKALKVVRSWGAAPNAEVDSTRSRAYDHKHGVAIKQEKGNSPRKVLAGGHATGPAIKKEPGRGANGNSTAQSKPSGSEGNASSGTGRSTTALKKQQMLIEEIQKTMGTAVPDRSKDDPEVAKAFLEGLALGSRLAGSLSQTSRSRSSRSRSPSLRNADSSRFRTRSPVRPRVRATPPPHYENFPGRPNSDHYRPEDPSGRDRPPGSSTEKLASDGHIEPFVFSHHYS</sequence>
<feature type="region of interest" description="Disordered" evidence="1">
    <location>
        <begin position="418"/>
        <end position="510"/>
    </location>
</feature>
<reference evidence="2" key="2">
    <citation type="submission" date="2023-06" db="EMBL/GenBank/DDBJ databases">
        <authorList>
            <consortium name="Lawrence Berkeley National Laboratory"/>
            <person name="Haridas S."/>
            <person name="Hensen N."/>
            <person name="Bonometti L."/>
            <person name="Westerberg I."/>
            <person name="Brannstrom I.O."/>
            <person name="Guillou S."/>
            <person name="Cros-Aarteil S."/>
            <person name="Calhoun S."/>
            <person name="Kuo A."/>
            <person name="Mondo S."/>
            <person name="Pangilinan J."/>
            <person name="Riley R."/>
            <person name="Labutti K."/>
            <person name="Andreopoulos B."/>
            <person name="Lipzen A."/>
            <person name="Chen C."/>
            <person name="Yanf M."/>
            <person name="Daum C."/>
            <person name="Ng V."/>
            <person name="Clum A."/>
            <person name="Steindorff A."/>
            <person name="Ohm R."/>
            <person name="Martin F."/>
            <person name="Silar P."/>
            <person name="Natvig D."/>
            <person name="Lalanne C."/>
            <person name="Gautier V."/>
            <person name="Ament-Velasquez S.L."/>
            <person name="Kruys A."/>
            <person name="Hutchinson M.I."/>
            <person name="Powell A.J."/>
            <person name="Barry K."/>
            <person name="Miller A.N."/>
            <person name="Grigoriev I.V."/>
            <person name="Debuchy R."/>
            <person name="Gladieux P."/>
            <person name="Thoren M.H."/>
            <person name="Johannesson H."/>
        </authorList>
    </citation>
    <scope>NUCLEOTIDE SEQUENCE</scope>
    <source>
        <strain evidence="2">CBS 314.62</strain>
    </source>
</reference>
<feature type="region of interest" description="Disordered" evidence="1">
    <location>
        <begin position="201"/>
        <end position="227"/>
    </location>
</feature>
<dbReference type="SUPFAM" id="SSF54768">
    <property type="entry name" value="dsRNA-binding domain-like"/>
    <property type="match status" value="1"/>
</dbReference>
<accession>A0AAE0XHF1</accession>
<reference evidence="2" key="1">
    <citation type="journal article" date="2023" name="Mol. Phylogenet. Evol.">
        <title>Genome-scale phylogeny and comparative genomics of the fungal order Sordariales.</title>
        <authorList>
            <person name="Hensen N."/>
            <person name="Bonometti L."/>
            <person name="Westerberg I."/>
            <person name="Brannstrom I.O."/>
            <person name="Guillou S."/>
            <person name="Cros-Aarteil S."/>
            <person name="Calhoun S."/>
            <person name="Haridas S."/>
            <person name="Kuo A."/>
            <person name="Mondo S."/>
            <person name="Pangilinan J."/>
            <person name="Riley R."/>
            <person name="LaButti K."/>
            <person name="Andreopoulos B."/>
            <person name="Lipzen A."/>
            <person name="Chen C."/>
            <person name="Yan M."/>
            <person name="Daum C."/>
            <person name="Ng V."/>
            <person name="Clum A."/>
            <person name="Steindorff A."/>
            <person name="Ohm R.A."/>
            <person name="Martin F."/>
            <person name="Silar P."/>
            <person name="Natvig D.O."/>
            <person name="Lalanne C."/>
            <person name="Gautier V."/>
            <person name="Ament-Velasquez S.L."/>
            <person name="Kruys A."/>
            <person name="Hutchinson M.I."/>
            <person name="Powell A.J."/>
            <person name="Barry K."/>
            <person name="Miller A.N."/>
            <person name="Grigoriev I.V."/>
            <person name="Debuchy R."/>
            <person name="Gladieux P."/>
            <person name="Hiltunen Thoren M."/>
            <person name="Johannesson H."/>
        </authorList>
    </citation>
    <scope>NUCLEOTIDE SEQUENCE</scope>
    <source>
        <strain evidence="2">CBS 314.62</strain>
    </source>
</reference>
<feature type="compositionally biased region" description="Polar residues" evidence="1">
    <location>
        <begin position="348"/>
        <end position="375"/>
    </location>
</feature>
<feature type="compositionally biased region" description="Basic and acidic residues" evidence="1">
    <location>
        <begin position="471"/>
        <end position="486"/>
    </location>
</feature>
<evidence type="ECO:0000256" key="1">
    <source>
        <dbReference type="SAM" id="MobiDB-lite"/>
    </source>
</evidence>
<feature type="compositionally biased region" description="Basic and acidic residues" evidence="1">
    <location>
        <begin position="16"/>
        <end position="33"/>
    </location>
</feature>
<dbReference type="EMBL" id="JAULSO010000001">
    <property type="protein sequence ID" value="KAK3693470.1"/>
    <property type="molecule type" value="Genomic_DNA"/>
</dbReference>
<keyword evidence="3" id="KW-1185">Reference proteome</keyword>
<gene>
    <name evidence="2" type="ORF">B0T22DRAFT_476317</name>
</gene>
<feature type="region of interest" description="Disordered" evidence="1">
    <location>
        <begin position="1"/>
        <end position="71"/>
    </location>
</feature>
<dbReference type="Proteomes" id="UP001270362">
    <property type="component" value="Unassembled WGS sequence"/>
</dbReference>
<feature type="compositionally biased region" description="Polar residues" evidence="1">
    <location>
        <begin position="211"/>
        <end position="221"/>
    </location>
</feature>
<dbReference type="AlphaFoldDB" id="A0AAE0XHF1"/>